<dbReference type="SUPFAM" id="SSF46785">
    <property type="entry name" value="Winged helix' DNA-binding domain"/>
    <property type="match status" value="1"/>
</dbReference>
<organism evidence="3 4">
    <name type="scientific">Paenibacillus plantiphilus</name>
    <dbReference type="NCBI Taxonomy" id="2905650"/>
    <lineage>
        <taxon>Bacteria</taxon>
        <taxon>Bacillati</taxon>
        <taxon>Bacillota</taxon>
        <taxon>Bacilli</taxon>
        <taxon>Bacillales</taxon>
        <taxon>Paenibacillaceae</taxon>
        <taxon>Paenibacillus</taxon>
    </lineage>
</organism>
<dbReference type="InterPro" id="IPR039422">
    <property type="entry name" value="MarR/SlyA-like"/>
</dbReference>
<accession>A0ABN8GGV6</accession>
<dbReference type="PANTHER" id="PTHR33164">
    <property type="entry name" value="TRANSCRIPTIONAL REGULATOR, MARR FAMILY"/>
    <property type="match status" value="1"/>
</dbReference>
<dbReference type="PANTHER" id="PTHR33164:SF101">
    <property type="entry name" value="TRANSCRIPTIONAL REPRESSOR MPRA"/>
    <property type="match status" value="1"/>
</dbReference>
<dbReference type="SMART" id="SM00347">
    <property type="entry name" value="HTH_MARR"/>
    <property type="match status" value="1"/>
</dbReference>
<dbReference type="Proteomes" id="UP000838686">
    <property type="component" value="Unassembled WGS sequence"/>
</dbReference>
<dbReference type="RefSeq" id="WP_236343312.1">
    <property type="nucleotide sequence ID" value="NZ_CAKMMF010000015.1"/>
</dbReference>
<dbReference type="InterPro" id="IPR036388">
    <property type="entry name" value="WH-like_DNA-bd_sf"/>
</dbReference>
<dbReference type="PROSITE" id="PS50995">
    <property type="entry name" value="HTH_MARR_2"/>
    <property type="match status" value="1"/>
</dbReference>
<dbReference type="Gene3D" id="1.10.10.10">
    <property type="entry name" value="Winged helix-like DNA-binding domain superfamily/Winged helix DNA-binding domain"/>
    <property type="match status" value="1"/>
</dbReference>
<dbReference type="SMART" id="SM00529">
    <property type="entry name" value="HTH_DTXR"/>
    <property type="match status" value="1"/>
</dbReference>
<name>A0ABN8GGV6_9BACL</name>
<keyword evidence="4" id="KW-1185">Reference proteome</keyword>
<sequence length="154" mass="17876">MNDEQYAEVKKLMETFQRFGKADWKKDTRWGIKSSEVRALLCIKDIYRHNGHDATVSDISKKLNVTSPTVTQMIKSLTAHGFIKRSPDAKDKRISTIKLTERGEEITEKAMKRYRTVYAGLIEKLGREQTATLIQLLDQVYVYFDEASKQREDI</sequence>
<keyword evidence="1" id="KW-0238">DNA-binding</keyword>
<evidence type="ECO:0000259" key="2">
    <source>
        <dbReference type="PROSITE" id="PS50995"/>
    </source>
</evidence>
<protein>
    <recommendedName>
        <fullName evidence="2">HTH marR-type domain-containing protein</fullName>
    </recommendedName>
</protein>
<evidence type="ECO:0000313" key="4">
    <source>
        <dbReference type="Proteomes" id="UP000838686"/>
    </source>
</evidence>
<evidence type="ECO:0000313" key="3">
    <source>
        <dbReference type="EMBL" id="CAH1208967.1"/>
    </source>
</evidence>
<dbReference type="Pfam" id="PF01047">
    <property type="entry name" value="MarR"/>
    <property type="match status" value="1"/>
</dbReference>
<dbReference type="InterPro" id="IPR022689">
    <property type="entry name" value="Iron_dep_repressor"/>
</dbReference>
<reference evidence="3" key="1">
    <citation type="submission" date="2022-01" db="EMBL/GenBank/DDBJ databases">
        <authorList>
            <person name="Criscuolo A."/>
        </authorList>
    </citation>
    <scope>NUCLEOTIDE SEQUENCE</scope>
    <source>
        <strain evidence="3">CIP111893</strain>
    </source>
</reference>
<dbReference type="PRINTS" id="PR00598">
    <property type="entry name" value="HTHMARR"/>
</dbReference>
<proteinExistence type="predicted"/>
<gene>
    <name evidence="3" type="ORF">PAECIP111893_02947</name>
</gene>
<dbReference type="InterPro" id="IPR000835">
    <property type="entry name" value="HTH_MarR-typ"/>
</dbReference>
<dbReference type="InterPro" id="IPR036390">
    <property type="entry name" value="WH_DNA-bd_sf"/>
</dbReference>
<comment type="caution">
    <text evidence="3">The sequence shown here is derived from an EMBL/GenBank/DDBJ whole genome shotgun (WGS) entry which is preliminary data.</text>
</comment>
<evidence type="ECO:0000256" key="1">
    <source>
        <dbReference type="ARBA" id="ARBA00023125"/>
    </source>
</evidence>
<dbReference type="EMBL" id="CAKMMF010000015">
    <property type="protein sequence ID" value="CAH1208967.1"/>
    <property type="molecule type" value="Genomic_DNA"/>
</dbReference>
<feature type="domain" description="HTH marR-type" evidence="2">
    <location>
        <begin position="1"/>
        <end position="142"/>
    </location>
</feature>